<dbReference type="InterPro" id="IPR003439">
    <property type="entry name" value="ABC_transporter-like_ATP-bd"/>
</dbReference>
<evidence type="ECO:0000256" key="6">
    <source>
        <dbReference type="ARBA" id="ARBA00022741"/>
    </source>
</evidence>
<evidence type="ECO:0000256" key="8">
    <source>
        <dbReference type="ARBA" id="ARBA00022840"/>
    </source>
</evidence>
<keyword evidence="9" id="KW-0810">Translation regulation</keyword>
<dbReference type="Pfam" id="PF00005">
    <property type="entry name" value="ABC_tran"/>
    <property type="match status" value="2"/>
</dbReference>
<dbReference type="InterPro" id="IPR027417">
    <property type="entry name" value="P-loop_NTPase"/>
</dbReference>
<evidence type="ECO:0000256" key="2">
    <source>
        <dbReference type="ARBA" id="ARBA00022490"/>
    </source>
</evidence>
<keyword evidence="2" id="KW-0963">Cytoplasm</keyword>
<dbReference type="PANTHER" id="PTHR42855:SF1">
    <property type="entry name" value="ABC TRANSPORTER DOMAIN-CONTAINING PROTEIN"/>
    <property type="match status" value="1"/>
</dbReference>
<feature type="region of interest" description="Disordered" evidence="13">
    <location>
        <begin position="530"/>
        <end position="562"/>
    </location>
</feature>
<reference evidence="15 16" key="1">
    <citation type="submission" date="2017-10" db="EMBL/GenBank/DDBJ databases">
        <title>The draft genome sequence of Lewinella nigricans NBRC 102662.</title>
        <authorList>
            <person name="Wang K."/>
        </authorList>
    </citation>
    <scope>NUCLEOTIDE SEQUENCE [LARGE SCALE GENOMIC DNA]</scope>
    <source>
        <strain evidence="15 16">NBRC 102662</strain>
    </source>
</reference>
<dbReference type="PANTHER" id="PTHR42855">
    <property type="entry name" value="ABC TRANSPORTER ATP-BINDING SUBUNIT"/>
    <property type="match status" value="1"/>
</dbReference>
<dbReference type="Pfam" id="PF16326">
    <property type="entry name" value="ABC_tran_CTD"/>
    <property type="match status" value="1"/>
</dbReference>
<evidence type="ECO:0000256" key="10">
    <source>
        <dbReference type="ARBA" id="ARBA00022884"/>
    </source>
</evidence>
<protein>
    <submittedName>
        <fullName evidence="15">ABC transporter</fullName>
    </submittedName>
</protein>
<evidence type="ECO:0000256" key="5">
    <source>
        <dbReference type="ARBA" id="ARBA00022737"/>
    </source>
</evidence>
<keyword evidence="3" id="KW-0820">tRNA-binding</keyword>
<feature type="domain" description="ABC transporter" evidence="14">
    <location>
        <begin position="315"/>
        <end position="533"/>
    </location>
</feature>
<dbReference type="GO" id="GO:0003677">
    <property type="term" value="F:DNA binding"/>
    <property type="evidence" value="ECO:0007669"/>
    <property type="project" value="InterPro"/>
</dbReference>
<keyword evidence="6" id="KW-0547">Nucleotide-binding</keyword>
<keyword evidence="8" id="KW-0067">ATP-binding</keyword>
<sequence>MNYLTLENVSKMYGEKVLFDNISLQVNQGQKIALVAKNGSGKSTLLRVIAGKEPPEGENSKVELHRSVNLRFLDQDPDFYEEHTILEAVFDSDNPMIQAIKEYERTLLFKTEPAVAQAAITRMDDLKAWDFEARIQEVLTRFEIHRMDQLVKTLSGGQKKRLALAKLIIDEPEMVILDEPTNHLDLDMIEWLEEYLSQPNLTVFMVTHDRYFLERVCDEIIELDRGKIYRYSGNYSAFLEKKATRHENEAIALEKDKKLFKKELDWVNRSPQARTTKAKSRVDAFYDLKDKVSGNRVEGELQIDIKGQRLGKKILEAHNIGKSFGDIKIIEGFSYKFQKKERVGIVGPNGVGKSTFLQLLTEEIRPDTGKVVVGGNTVFGFYSQDGIQLGEDKRVIDVIQDIAEFIPLDKGQKLTAPQLLERFLFDRKQQQVYVSQLSGGEKRRLFLLSVLMENPNFLILDEPTNDLDIMTLNILEDFLLDFPGCIIIVSHDRYFLDKLVDHLFIFEGEGQIRDFIGDYSEYRVLQKERERQQRREDRAEQQRKKEAEQEQKPAEGLTYEERKTMNKLEKEISKLEEKKKQLEAKFLETDQLTPERITELAKELDELKATIEEKEMLWMEYAEKA</sequence>
<keyword evidence="10" id="KW-0694">RNA-binding</keyword>
<dbReference type="AlphaFoldDB" id="A0A2D0N3L3"/>
<gene>
    <name evidence="15" type="ORF">CRP01_28875</name>
</gene>
<dbReference type="InterPro" id="IPR032524">
    <property type="entry name" value="ABC_tran_C"/>
</dbReference>
<evidence type="ECO:0000256" key="7">
    <source>
        <dbReference type="ARBA" id="ARBA00022801"/>
    </source>
</evidence>
<evidence type="ECO:0000256" key="13">
    <source>
        <dbReference type="SAM" id="MobiDB-lite"/>
    </source>
</evidence>
<evidence type="ECO:0000256" key="1">
    <source>
        <dbReference type="ARBA" id="ARBA00005868"/>
    </source>
</evidence>
<keyword evidence="16" id="KW-1185">Reference proteome</keyword>
<dbReference type="Pfam" id="PF12848">
    <property type="entry name" value="ABC_tran_Xtn"/>
    <property type="match status" value="1"/>
</dbReference>
<dbReference type="InterPro" id="IPR051309">
    <property type="entry name" value="ABCF_ATPase"/>
</dbReference>
<dbReference type="GO" id="GO:0000049">
    <property type="term" value="F:tRNA binding"/>
    <property type="evidence" value="ECO:0007669"/>
    <property type="project" value="UniProtKB-KW"/>
</dbReference>
<dbReference type="FunFam" id="3.40.50.300:FF:000183">
    <property type="entry name" value="ABC transporter ATP-binding protein yjjK"/>
    <property type="match status" value="1"/>
</dbReference>
<evidence type="ECO:0000259" key="14">
    <source>
        <dbReference type="PROSITE" id="PS50893"/>
    </source>
</evidence>
<keyword evidence="11" id="KW-0648">Protein biosynthesis</keyword>
<dbReference type="InterPro" id="IPR032781">
    <property type="entry name" value="ABC_tran_Xtn"/>
</dbReference>
<evidence type="ECO:0000256" key="9">
    <source>
        <dbReference type="ARBA" id="ARBA00022845"/>
    </source>
</evidence>
<dbReference type="FunFam" id="3.40.50.300:FF:000011">
    <property type="entry name" value="Putative ABC transporter ATP-binding component"/>
    <property type="match status" value="1"/>
</dbReference>
<feature type="domain" description="ABC transporter" evidence="14">
    <location>
        <begin position="4"/>
        <end position="250"/>
    </location>
</feature>
<accession>A0A2D0N3L3</accession>
<evidence type="ECO:0000256" key="4">
    <source>
        <dbReference type="ARBA" id="ARBA00022730"/>
    </source>
</evidence>
<proteinExistence type="inferred from homology"/>
<dbReference type="OrthoDB" id="1521973at2"/>
<dbReference type="SUPFAM" id="SSF52540">
    <property type="entry name" value="P-loop containing nucleoside triphosphate hydrolases"/>
    <property type="match status" value="2"/>
</dbReference>
<dbReference type="Proteomes" id="UP000223913">
    <property type="component" value="Unassembled WGS sequence"/>
</dbReference>
<evidence type="ECO:0000313" key="16">
    <source>
        <dbReference type="Proteomes" id="UP000223913"/>
    </source>
</evidence>
<dbReference type="GO" id="GO:0019843">
    <property type="term" value="F:rRNA binding"/>
    <property type="evidence" value="ECO:0007669"/>
    <property type="project" value="UniProtKB-KW"/>
</dbReference>
<dbReference type="CDD" id="cd03221">
    <property type="entry name" value="ABCF_EF-3"/>
    <property type="match status" value="2"/>
</dbReference>
<keyword evidence="5" id="KW-0677">Repeat</keyword>
<comment type="similarity">
    <text evidence="1">Belongs to the ABC transporter superfamily. ABCF family. Translational throttle EttA subfamily.</text>
</comment>
<keyword evidence="12" id="KW-0175">Coiled coil</keyword>
<dbReference type="GO" id="GO:0005524">
    <property type="term" value="F:ATP binding"/>
    <property type="evidence" value="ECO:0007669"/>
    <property type="project" value="UniProtKB-KW"/>
</dbReference>
<dbReference type="InterPro" id="IPR003593">
    <property type="entry name" value="AAA+_ATPase"/>
</dbReference>
<dbReference type="PROSITE" id="PS00211">
    <property type="entry name" value="ABC_TRANSPORTER_1"/>
    <property type="match status" value="2"/>
</dbReference>
<name>A0A2D0N3L3_FLAN2</name>
<dbReference type="RefSeq" id="WP_099153536.1">
    <property type="nucleotide sequence ID" value="NZ_PDUD01000034.1"/>
</dbReference>
<evidence type="ECO:0000256" key="11">
    <source>
        <dbReference type="ARBA" id="ARBA00022917"/>
    </source>
</evidence>
<evidence type="ECO:0000313" key="15">
    <source>
        <dbReference type="EMBL" id="PHN03095.1"/>
    </source>
</evidence>
<dbReference type="GO" id="GO:0016887">
    <property type="term" value="F:ATP hydrolysis activity"/>
    <property type="evidence" value="ECO:0007669"/>
    <property type="project" value="InterPro"/>
</dbReference>
<keyword evidence="4" id="KW-0699">rRNA-binding</keyword>
<dbReference type="GO" id="GO:0006417">
    <property type="term" value="P:regulation of translation"/>
    <property type="evidence" value="ECO:0007669"/>
    <property type="project" value="UniProtKB-KW"/>
</dbReference>
<keyword evidence="7" id="KW-0378">Hydrolase</keyword>
<dbReference type="PROSITE" id="PS50893">
    <property type="entry name" value="ABC_TRANSPORTER_2"/>
    <property type="match status" value="2"/>
</dbReference>
<dbReference type="GO" id="GO:0006412">
    <property type="term" value="P:translation"/>
    <property type="evidence" value="ECO:0007669"/>
    <property type="project" value="UniProtKB-KW"/>
</dbReference>
<comment type="caution">
    <text evidence="15">The sequence shown here is derived from an EMBL/GenBank/DDBJ whole genome shotgun (WGS) entry which is preliminary data.</text>
</comment>
<evidence type="ECO:0000256" key="12">
    <source>
        <dbReference type="SAM" id="Coils"/>
    </source>
</evidence>
<dbReference type="Gene3D" id="3.40.50.300">
    <property type="entry name" value="P-loop containing nucleotide triphosphate hydrolases"/>
    <property type="match status" value="2"/>
</dbReference>
<dbReference type="SMART" id="SM00382">
    <property type="entry name" value="AAA"/>
    <property type="match status" value="2"/>
</dbReference>
<dbReference type="EMBL" id="PDUD01000034">
    <property type="protein sequence ID" value="PHN03095.1"/>
    <property type="molecule type" value="Genomic_DNA"/>
</dbReference>
<organism evidence="15 16">
    <name type="scientific">Flavilitoribacter nigricans (strain ATCC 23147 / DSM 23189 / NBRC 102662 / NCIMB 1420 / SS-2)</name>
    <name type="common">Lewinella nigricans</name>
    <dbReference type="NCBI Taxonomy" id="1122177"/>
    <lineage>
        <taxon>Bacteria</taxon>
        <taxon>Pseudomonadati</taxon>
        <taxon>Bacteroidota</taxon>
        <taxon>Saprospiria</taxon>
        <taxon>Saprospirales</taxon>
        <taxon>Lewinellaceae</taxon>
        <taxon>Flavilitoribacter</taxon>
    </lineage>
</organism>
<evidence type="ECO:0000256" key="3">
    <source>
        <dbReference type="ARBA" id="ARBA00022555"/>
    </source>
</evidence>
<feature type="coiled-coil region" evidence="12">
    <location>
        <begin position="236"/>
        <end position="263"/>
    </location>
</feature>
<dbReference type="InterPro" id="IPR017871">
    <property type="entry name" value="ABC_transporter-like_CS"/>
</dbReference>